<sequence>MNEDTPSEPVKTCLECGQPLGPGRRDRRYCNDICRTAYNNRKRFDSTVTIMPLEEPSAEQKAIDRDMLAIQRVYNILLQNRIKLYNLFNLFERAVPIEDFNRCGINLNYFTSVHTDDYYEKPFKMCFDYGYHIDGNTVYLTYHGNEIFIN</sequence>
<proteinExistence type="predicted"/>
<dbReference type="EMBL" id="JBHTIA010000002">
    <property type="protein sequence ID" value="MFD0763230.1"/>
    <property type="molecule type" value="Genomic_DNA"/>
</dbReference>
<dbReference type="Proteomes" id="UP001597073">
    <property type="component" value="Unassembled WGS sequence"/>
</dbReference>
<comment type="caution">
    <text evidence="1">The sequence shown here is derived from an EMBL/GenBank/DDBJ whole genome shotgun (WGS) entry which is preliminary data.</text>
</comment>
<evidence type="ECO:0000313" key="2">
    <source>
        <dbReference type="Proteomes" id="UP001597073"/>
    </source>
</evidence>
<protein>
    <recommendedName>
        <fullName evidence="3">DUF2116 family Zn-ribbon domain-containing protein</fullName>
    </recommendedName>
</protein>
<name>A0ABW2Z9R4_9SPHI</name>
<evidence type="ECO:0008006" key="3">
    <source>
        <dbReference type="Google" id="ProtNLM"/>
    </source>
</evidence>
<accession>A0ABW2Z9R4</accession>
<keyword evidence="2" id="KW-1185">Reference proteome</keyword>
<gene>
    <name evidence="1" type="ORF">ACFQZI_00095</name>
</gene>
<dbReference type="RefSeq" id="WP_377137108.1">
    <property type="nucleotide sequence ID" value="NZ_JBHTIA010000002.1"/>
</dbReference>
<reference evidence="2" key="1">
    <citation type="journal article" date="2019" name="Int. J. Syst. Evol. Microbiol.">
        <title>The Global Catalogue of Microorganisms (GCM) 10K type strain sequencing project: providing services to taxonomists for standard genome sequencing and annotation.</title>
        <authorList>
            <consortium name="The Broad Institute Genomics Platform"/>
            <consortium name="The Broad Institute Genome Sequencing Center for Infectious Disease"/>
            <person name="Wu L."/>
            <person name="Ma J."/>
        </authorList>
    </citation>
    <scope>NUCLEOTIDE SEQUENCE [LARGE SCALE GENOMIC DNA]</scope>
    <source>
        <strain evidence="2">CCUG 60742</strain>
    </source>
</reference>
<evidence type="ECO:0000313" key="1">
    <source>
        <dbReference type="EMBL" id="MFD0763230.1"/>
    </source>
</evidence>
<organism evidence="1 2">
    <name type="scientific">Mucilaginibacter lutimaris</name>
    <dbReference type="NCBI Taxonomy" id="931629"/>
    <lineage>
        <taxon>Bacteria</taxon>
        <taxon>Pseudomonadati</taxon>
        <taxon>Bacteroidota</taxon>
        <taxon>Sphingobacteriia</taxon>
        <taxon>Sphingobacteriales</taxon>
        <taxon>Sphingobacteriaceae</taxon>
        <taxon>Mucilaginibacter</taxon>
    </lineage>
</organism>